<dbReference type="GO" id="GO:0005737">
    <property type="term" value="C:cytoplasm"/>
    <property type="evidence" value="ECO:0007669"/>
    <property type="project" value="TreeGrafter"/>
</dbReference>
<keyword evidence="1" id="KW-0547">Nucleotide-binding</keyword>
<dbReference type="Pfam" id="PF08443">
    <property type="entry name" value="RimK"/>
    <property type="match status" value="1"/>
</dbReference>
<dbReference type="RefSeq" id="WP_092420078.1">
    <property type="nucleotide sequence ID" value="NZ_FNCL01000001.1"/>
</dbReference>
<reference evidence="4" key="1">
    <citation type="submission" date="2016-10" db="EMBL/GenBank/DDBJ databases">
        <authorList>
            <person name="Varghese N."/>
            <person name="Submissions S."/>
        </authorList>
    </citation>
    <scope>NUCLEOTIDE SEQUENCE [LARGE SCALE GENOMIC DNA]</scope>
    <source>
        <strain evidence="4">DSM 26894</strain>
    </source>
</reference>
<dbReference type="OrthoDB" id="9794735at2"/>
<dbReference type="PANTHER" id="PTHR21621:SF0">
    <property type="entry name" value="BETA-CITRYLGLUTAMATE SYNTHASE B-RELATED"/>
    <property type="match status" value="1"/>
</dbReference>
<dbReference type="Proteomes" id="UP000199392">
    <property type="component" value="Unassembled WGS sequence"/>
</dbReference>
<dbReference type="GO" id="GO:0046872">
    <property type="term" value="F:metal ion binding"/>
    <property type="evidence" value="ECO:0007669"/>
    <property type="project" value="InterPro"/>
</dbReference>
<dbReference type="InterPro" id="IPR013651">
    <property type="entry name" value="ATP-grasp_RimK-type"/>
</dbReference>
<keyword evidence="4" id="KW-1185">Reference proteome</keyword>
<dbReference type="GO" id="GO:0005524">
    <property type="term" value="F:ATP binding"/>
    <property type="evidence" value="ECO:0007669"/>
    <property type="project" value="UniProtKB-UniRule"/>
</dbReference>
<keyword evidence="1" id="KW-0067">ATP-binding</keyword>
<dbReference type="SUPFAM" id="SSF56059">
    <property type="entry name" value="Glutathione synthetase ATP-binding domain-like"/>
    <property type="match status" value="1"/>
</dbReference>
<dbReference type="PROSITE" id="PS50975">
    <property type="entry name" value="ATP_GRASP"/>
    <property type="match status" value="1"/>
</dbReference>
<sequence length="316" mass="35358">MILVVGIPSEPPVRLVLEAAEAQGIEAVLLNPREAAHADLCLRQTGGRARLTLHRAGEQRELSEARGVYTRLGIPDTLPEYRSGTAEERARIAAWHGLLNDWMETTPIPVLNRIKDCNSNMSKPYQARIIAECGLGVPETLVTNDPEAALAFRARHGTVIFKSVSAHRSIVRRLEGAHLARLDRIRYLPVQFQQWIDGTDIRVHVMGDALFATRIETEAQDYRYADSEDQEARYTATRLPPAVEEACLRLSRRLDLPLCGIDLRETPDGRHICFEVNPSPAYSCFEDQTGQPMSRAIALWLETGKCEEGRAQERTG</sequence>
<dbReference type="PANTHER" id="PTHR21621">
    <property type="entry name" value="RIBOSOMAL PROTEIN S6 MODIFICATION PROTEIN"/>
    <property type="match status" value="1"/>
</dbReference>
<dbReference type="EMBL" id="FOZW01000002">
    <property type="protein sequence ID" value="SFS57021.1"/>
    <property type="molecule type" value="Genomic_DNA"/>
</dbReference>
<dbReference type="Gene3D" id="3.30.470.20">
    <property type="entry name" value="ATP-grasp fold, B domain"/>
    <property type="match status" value="1"/>
</dbReference>
<dbReference type="STRING" id="311180.SAMN04488050_102439"/>
<protein>
    <submittedName>
        <fullName evidence="3">Glutathione synthase/RimK-type ligase, ATP-grasp superfamily</fullName>
    </submittedName>
</protein>
<evidence type="ECO:0000313" key="3">
    <source>
        <dbReference type="EMBL" id="SFS57021.1"/>
    </source>
</evidence>
<name>A0A1I6QWZ2_9RHOB</name>
<dbReference type="InterPro" id="IPR011761">
    <property type="entry name" value="ATP-grasp"/>
</dbReference>
<dbReference type="GO" id="GO:0018169">
    <property type="term" value="F:ribosomal S6-glutamic acid ligase activity"/>
    <property type="evidence" value="ECO:0007669"/>
    <property type="project" value="TreeGrafter"/>
</dbReference>
<proteinExistence type="predicted"/>
<feature type="domain" description="ATP-grasp" evidence="2">
    <location>
        <begin position="127"/>
        <end position="302"/>
    </location>
</feature>
<dbReference type="AlphaFoldDB" id="A0A1I6QWZ2"/>
<evidence type="ECO:0000259" key="2">
    <source>
        <dbReference type="PROSITE" id="PS50975"/>
    </source>
</evidence>
<accession>A0A1I6QWZ2</accession>
<gene>
    <name evidence="3" type="ORF">SAMN04488050_102439</name>
</gene>
<evidence type="ECO:0000256" key="1">
    <source>
        <dbReference type="PROSITE-ProRule" id="PRU00409"/>
    </source>
</evidence>
<dbReference type="GO" id="GO:0009432">
    <property type="term" value="P:SOS response"/>
    <property type="evidence" value="ECO:0007669"/>
    <property type="project" value="TreeGrafter"/>
</dbReference>
<keyword evidence="3" id="KW-0436">Ligase</keyword>
<evidence type="ECO:0000313" key="4">
    <source>
        <dbReference type="Proteomes" id="UP000199392"/>
    </source>
</evidence>
<organism evidence="3 4">
    <name type="scientific">Alloyangia pacifica</name>
    <dbReference type="NCBI Taxonomy" id="311180"/>
    <lineage>
        <taxon>Bacteria</taxon>
        <taxon>Pseudomonadati</taxon>
        <taxon>Pseudomonadota</taxon>
        <taxon>Alphaproteobacteria</taxon>
        <taxon>Rhodobacterales</taxon>
        <taxon>Roseobacteraceae</taxon>
        <taxon>Alloyangia</taxon>
    </lineage>
</organism>